<gene>
    <name evidence="1" type="ORF">T05_3082</name>
</gene>
<comment type="caution">
    <text evidence="1">The sequence shown here is derived from an EMBL/GenBank/DDBJ whole genome shotgun (WGS) entry which is preliminary data.</text>
</comment>
<protein>
    <submittedName>
        <fullName evidence="1">Uncharacterized protein</fullName>
    </submittedName>
</protein>
<reference evidence="1 2" key="1">
    <citation type="submission" date="2015-01" db="EMBL/GenBank/DDBJ databases">
        <title>Evolution of Trichinella species and genotypes.</title>
        <authorList>
            <person name="Korhonen P.K."/>
            <person name="Edoardo P."/>
            <person name="Giuseppe L.R."/>
            <person name="Gasser R.B."/>
        </authorList>
    </citation>
    <scope>NUCLEOTIDE SEQUENCE [LARGE SCALE GENOMIC DNA]</scope>
    <source>
        <strain evidence="1">ISS417</strain>
    </source>
</reference>
<dbReference type="AlphaFoldDB" id="A0A0V0SSC1"/>
<organism evidence="1 2">
    <name type="scientific">Trichinella murrelli</name>
    <dbReference type="NCBI Taxonomy" id="144512"/>
    <lineage>
        <taxon>Eukaryota</taxon>
        <taxon>Metazoa</taxon>
        <taxon>Ecdysozoa</taxon>
        <taxon>Nematoda</taxon>
        <taxon>Enoplea</taxon>
        <taxon>Dorylaimia</taxon>
        <taxon>Trichinellida</taxon>
        <taxon>Trichinellidae</taxon>
        <taxon>Trichinella</taxon>
    </lineage>
</organism>
<dbReference type="EMBL" id="JYDJ01003103">
    <property type="protein sequence ID" value="KRX29645.1"/>
    <property type="molecule type" value="Genomic_DNA"/>
</dbReference>
<evidence type="ECO:0000313" key="1">
    <source>
        <dbReference type="EMBL" id="KRX29645.1"/>
    </source>
</evidence>
<evidence type="ECO:0000313" key="2">
    <source>
        <dbReference type="Proteomes" id="UP000055048"/>
    </source>
</evidence>
<sequence length="45" mass="4882">MSGSSYCPSFSFPNGALGYPVPRPKGAYAPNRVLRLTQPTRLVAR</sequence>
<name>A0A0V0SSC1_9BILA</name>
<proteinExistence type="predicted"/>
<accession>A0A0V0SSC1</accession>
<dbReference type="Proteomes" id="UP000055048">
    <property type="component" value="Unassembled WGS sequence"/>
</dbReference>
<keyword evidence="2" id="KW-1185">Reference proteome</keyword>